<evidence type="ECO:0000259" key="2">
    <source>
        <dbReference type="PROSITE" id="PS50112"/>
    </source>
</evidence>
<evidence type="ECO:0000259" key="4">
    <source>
        <dbReference type="PROSITE" id="PS50887"/>
    </source>
</evidence>
<evidence type="ECO:0000259" key="3">
    <source>
        <dbReference type="PROSITE" id="PS50113"/>
    </source>
</evidence>
<dbReference type="NCBIfam" id="TIGR00229">
    <property type="entry name" value="sensory_box"/>
    <property type="match status" value="1"/>
</dbReference>
<dbReference type="InterPro" id="IPR043128">
    <property type="entry name" value="Rev_trsase/Diguanyl_cyclase"/>
</dbReference>
<dbReference type="Gene3D" id="3.30.450.20">
    <property type="entry name" value="PAS domain"/>
    <property type="match status" value="1"/>
</dbReference>
<comment type="caution">
    <text evidence="5">The sequence shown here is derived from an EMBL/GenBank/DDBJ whole genome shotgun (WGS) entry which is preliminary data.</text>
</comment>
<name>A0A2T3P3B0_9GAMM</name>
<dbReference type="FunFam" id="3.30.70.270:FF:000001">
    <property type="entry name" value="Diguanylate cyclase domain protein"/>
    <property type="match status" value="1"/>
</dbReference>
<dbReference type="Proteomes" id="UP000240481">
    <property type="component" value="Unassembled WGS sequence"/>
</dbReference>
<dbReference type="SUPFAM" id="SSF55073">
    <property type="entry name" value="Nucleotide cyclase"/>
    <property type="match status" value="1"/>
</dbReference>
<dbReference type="InterPro" id="IPR029787">
    <property type="entry name" value="Nucleotide_cyclase"/>
</dbReference>
<dbReference type="SMART" id="SM00091">
    <property type="entry name" value="PAS"/>
    <property type="match status" value="1"/>
</dbReference>
<dbReference type="InterPro" id="IPR035965">
    <property type="entry name" value="PAS-like_dom_sf"/>
</dbReference>
<evidence type="ECO:0000313" key="6">
    <source>
        <dbReference type="Proteomes" id="UP000240481"/>
    </source>
</evidence>
<dbReference type="CDD" id="cd01949">
    <property type="entry name" value="GGDEF"/>
    <property type="match status" value="1"/>
</dbReference>
<dbReference type="SUPFAM" id="SSF55785">
    <property type="entry name" value="PYP-like sensor domain (PAS domain)"/>
    <property type="match status" value="1"/>
</dbReference>
<dbReference type="NCBIfam" id="TIGR00254">
    <property type="entry name" value="GGDEF"/>
    <property type="match status" value="1"/>
</dbReference>
<dbReference type="PROSITE" id="PS50113">
    <property type="entry name" value="PAC"/>
    <property type="match status" value="1"/>
</dbReference>
<gene>
    <name evidence="5" type="ORF">C9I94_17690</name>
</gene>
<feature type="domain" description="PAS" evidence="2">
    <location>
        <begin position="25"/>
        <end position="95"/>
    </location>
</feature>
<dbReference type="InterPro" id="IPR052155">
    <property type="entry name" value="Biofilm_reg_signaling"/>
</dbReference>
<dbReference type="EMBL" id="PYLZ01000010">
    <property type="protein sequence ID" value="PSW23012.1"/>
    <property type="molecule type" value="Genomic_DNA"/>
</dbReference>
<dbReference type="PROSITE" id="PS50112">
    <property type="entry name" value="PAS"/>
    <property type="match status" value="1"/>
</dbReference>
<evidence type="ECO:0000313" key="5">
    <source>
        <dbReference type="EMBL" id="PSW23012.1"/>
    </source>
</evidence>
<comment type="cofactor">
    <cofactor evidence="1">
        <name>Mg(2+)</name>
        <dbReference type="ChEBI" id="CHEBI:18420"/>
    </cofactor>
</comment>
<evidence type="ECO:0000256" key="1">
    <source>
        <dbReference type="ARBA" id="ARBA00001946"/>
    </source>
</evidence>
<dbReference type="SMART" id="SM00267">
    <property type="entry name" value="GGDEF"/>
    <property type="match status" value="1"/>
</dbReference>
<sequence>MLTSKLLKGIPHSHDDIHALLTNDSGGFIQAILDCIPMPVFYRCIKGIYLGCNHAFSEAIGLNKNEIIGNDLFHIFPKDQAESYLENDAQLLKAPGSCVYESEMRTFDERKFYVRFHKVSFNDKTGNVAGFLGMFEDLTDQKKMEKELHRLATRDHLTQIYNRRAIETKLIKEIVIALKYYRSISVAMLDLDGFKKLNDNHGHQLGDQLLQCVASQLLSQRRASDYIGRFGGDEFIIIMPHTSLSDAEQYTFQLRRYLETHCFGAFPSEVGVSVGVASLSSENMVGKSASQVLDELIAQADSAMYRDKGAGREGSITKICPTCDILAG</sequence>
<dbReference type="InterPro" id="IPR000014">
    <property type="entry name" value="PAS"/>
</dbReference>
<dbReference type="CDD" id="cd00130">
    <property type="entry name" value="PAS"/>
    <property type="match status" value="1"/>
</dbReference>
<dbReference type="PANTHER" id="PTHR44757">
    <property type="entry name" value="DIGUANYLATE CYCLASE DGCP"/>
    <property type="match status" value="1"/>
</dbReference>
<dbReference type="InterPro" id="IPR000160">
    <property type="entry name" value="GGDEF_dom"/>
</dbReference>
<protein>
    <submittedName>
        <fullName evidence="5">Sensor domain-containing diguanylate cyclase</fullName>
    </submittedName>
</protein>
<dbReference type="Pfam" id="PF13426">
    <property type="entry name" value="PAS_9"/>
    <property type="match status" value="1"/>
</dbReference>
<dbReference type="AlphaFoldDB" id="A0A2T3P3B0"/>
<dbReference type="Gene3D" id="3.30.70.270">
    <property type="match status" value="1"/>
</dbReference>
<feature type="domain" description="PAC" evidence="3">
    <location>
        <begin position="98"/>
        <end position="150"/>
    </location>
</feature>
<dbReference type="Pfam" id="PF00990">
    <property type="entry name" value="GGDEF"/>
    <property type="match status" value="1"/>
</dbReference>
<dbReference type="InterPro" id="IPR000700">
    <property type="entry name" value="PAS-assoc_C"/>
</dbReference>
<organism evidence="5 6">
    <name type="scientific">Photobacterium swingsii</name>
    <dbReference type="NCBI Taxonomy" id="680026"/>
    <lineage>
        <taxon>Bacteria</taxon>
        <taxon>Pseudomonadati</taxon>
        <taxon>Pseudomonadota</taxon>
        <taxon>Gammaproteobacteria</taxon>
        <taxon>Vibrionales</taxon>
        <taxon>Vibrionaceae</taxon>
        <taxon>Photobacterium</taxon>
    </lineage>
</organism>
<proteinExistence type="predicted"/>
<feature type="domain" description="GGDEF" evidence="4">
    <location>
        <begin position="182"/>
        <end position="320"/>
    </location>
</feature>
<dbReference type="GO" id="GO:0003824">
    <property type="term" value="F:catalytic activity"/>
    <property type="evidence" value="ECO:0007669"/>
    <property type="project" value="UniProtKB-ARBA"/>
</dbReference>
<keyword evidence="6" id="KW-1185">Reference proteome</keyword>
<dbReference type="PANTHER" id="PTHR44757:SF2">
    <property type="entry name" value="BIOFILM ARCHITECTURE MAINTENANCE PROTEIN MBAA"/>
    <property type="match status" value="1"/>
</dbReference>
<accession>A0A2T3P3B0</accession>
<reference evidence="5 6" key="1">
    <citation type="submission" date="2018-01" db="EMBL/GenBank/DDBJ databases">
        <title>Whole genome sequencing of Histamine producing bacteria.</title>
        <authorList>
            <person name="Butler K."/>
        </authorList>
    </citation>
    <scope>NUCLEOTIDE SEQUENCE [LARGE SCALE GENOMIC DNA]</scope>
    <source>
        <strain evidence="5 6">DSM 24669</strain>
    </source>
</reference>
<dbReference type="RefSeq" id="WP_048899374.1">
    <property type="nucleotide sequence ID" value="NZ_AP024853.1"/>
</dbReference>
<dbReference type="PROSITE" id="PS50887">
    <property type="entry name" value="GGDEF"/>
    <property type="match status" value="1"/>
</dbReference>
<dbReference type="OrthoDB" id="73375at2"/>